<dbReference type="RefSeq" id="WP_104265697.1">
    <property type="nucleotide sequence ID" value="NZ_CP028130.1"/>
</dbReference>
<dbReference type="GO" id="GO:0032259">
    <property type="term" value="P:methylation"/>
    <property type="evidence" value="ECO:0007669"/>
    <property type="project" value="UniProtKB-KW"/>
</dbReference>
<dbReference type="Proteomes" id="UP000283946">
    <property type="component" value="Chromosome"/>
</dbReference>
<keyword evidence="1" id="KW-0808">Transferase</keyword>
<organism evidence="1 2">
    <name type="scientific">Rathayibacter iranicus</name>
    <dbReference type="NCBI Taxonomy" id="59737"/>
    <lineage>
        <taxon>Bacteria</taxon>
        <taxon>Bacillati</taxon>
        <taxon>Actinomycetota</taxon>
        <taxon>Actinomycetes</taxon>
        <taxon>Micrococcales</taxon>
        <taxon>Microbacteriaceae</taxon>
        <taxon>Rathayibacter</taxon>
    </lineage>
</organism>
<protein>
    <submittedName>
        <fullName evidence="1">Class I SAM-dependent methyltransferase</fullName>
    </submittedName>
</protein>
<dbReference type="GO" id="GO:0008168">
    <property type="term" value="F:methyltransferase activity"/>
    <property type="evidence" value="ECO:0007669"/>
    <property type="project" value="UniProtKB-KW"/>
</dbReference>
<accession>A0AAD1AE24</accession>
<reference evidence="1 2" key="1">
    <citation type="submission" date="2018-03" db="EMBL/GenBank/DDBJ databases">
        <title>Bacteriophage NCPPB3778 and a type I-E CRISPR drive the evolution of the US Biological Select Agent, Rathayibacter toxicus.</title>
        <authorList>
            <person name="Davis E.W.II."/>
            <person name="Tabima J.F."/>
            <person name="Weisberg A.J."/>
            <person name="Dantas Lopes L."/>
            <person name="Wiseman M.S."/>
            <person name="Wiseman M.S."/>
            <person name="Pupko T."/>
            <person name="Belcher M.S."/>
            <person name="Sechler A.J."/>
            <person name="Tancos M.A."/>
            <person name="Schroeder B.K."/>
            <person name="Murray T.D."/>
            <person name="Luster D.G."/>
            <person name="Schneider W.L."/>
            <person name="Rogers E."/>
            <person name="Andreote F.D."/>
            <person name="Grunwald N.J."/>
            <person name="Putnam M.L."/>
            <person name="Chang J.H."/>
        </authorList>
    </citation>
    <scope>NUCLEOTIDE SEQUENCE [LARGE SCALE GENOMIC DNA]</scope>
    <source>
        <strain evidence="1 2">NCCPB 2253</strain>
    </source>
</reference>
<name>A0AAD1AE24_9MICO</name>
<dbReference type="EMBL" id="CP028130">
    <property type="protein sequence ID" value="AZZ56508.1"/>
    <property type="molecule type" value="Genomic_DNA"/>
</dbReference>
<keyword evidence="1" id="KW-0489">Methyltransferase</keyword>
<proteinExistence type="predicted"/>
<dbReference type="SUPFAM" id="SSF53335">
    <property type="entry name" value="S-adenosyl-L-methionine-dependent methyltransferases"/>
    <property type="match status" value="1"/>
</dbReference>
<dbReference type="Gene3D" id="3.40.50.150">
    <property type="entry name" value="Vaccinia Virus protein VP39"/>
    <property type="match status" value="1"/>
</dbReference>
<evidence type="ECO:0000313" key="1">
    <source>
        <dbReference type="EMBL" id="AZZ56508.1"/>
    </source>
</evidence>
<dbReference type="AlphaFoldDB" id="A0AAD1AE24"/>
<dbReference type="KEGG" id="ria:C7V51_11945"/>
<gene>
    <name evidence="1" type="ORF">C7V51_11945</name>
</gene>
<sequence length="127" mass="13920">MPEFVASAQTRFPYASFRVGSLLELDADFDALGGILAWYSLIHLAPAELLGAITALSTRLRPGGSLLLGFFEGPRTEVFAHAVTPAWFHPLETLRLLAEEARLDVTHTARRSIPGARDHGELIAVRR</sequence>
<evidence type="ECO:0000313" key="2">
    <source>
        <dbReference type="Proteomes" id="UP000283946"/>
    </source>
</evidence>
<dbReference type="InterPro" id="IPR029063">
    <property type="entry name" value="SAM-dependent_MTases_sf"/>
</dbReference>